<keyword evidence="1" id="KW-0812">Transmembrane</keyword>
<dbReference type="PATRIC" id="fig|1276227.3.peg.50"/>
<keyword evidence="3" id="KW-1185">Reference proteome</keyword>
<reference evidence="2 3" key="1">
    <citation type="journal article" date="2013" name="Genome Biol. Evol.">
        <title>Complete genomes of two dipteran-associated spiroplasmas provided insights into the origin, dynamics, and impacts of viral invasion in spiroplasma.</title>
        <authorList>
            <person name="Ku C."/>
            <person name="Lo W.S."/>
            <person name="Chen L.L."/>
            <person name="Kuo C.H."/>
        </authorList>
    </citation>
    <scope>NUCLEOTIDE SEQUENCE [LARGE SCALE GENOMIC DNA]</scope>
    <source>
        <strain evidence="2 3">DF-1</strain>
    </source>
</reference>
<accession>R4UH48</accession>
<dbReference type="HOGENOM" id="CLU_1085454_0_0_14"/>
<protein>
    <submittedName>
        <fullName evidence="2">Uncharacterized protein</fullName>
    </submittedName>
</protein>
<dbReference type="Proteomes" id="UP000013964">
    <property type="component" value="Chromosome"/>
</dbReference>
<name>R4UH48_9MOLU</name>
<evidence type="ECO:0000313" key="3">
    <source>
        <dbReference type="Proteomes" id="UP000013964"/>
    </source>
</evidence>
<keyword evidence="1" id="KW-0472">Membrane</keyword>
<gene>
    <name evidence="2" type="ORF">SCHRY_v1c00490</name>
</gene>
<organism evidence="2 3">
    <name type="scientific">Spiroplasma chrysopicola DF-1</name>
    <dbReference type="NCBI Taxonomy" id="1276227"/>
    <lineage>
        <taxon>Bacteria</taxon>
        <taxon>Bacillati</taxon>
        <taxon>Mycoplasmatota</taxon>
        <taxon>Mollicutes</taxon>
        <taxon>Entomoplasmatales</taxon>
        <taxon>Spiroplasmataceae</taxon>
        <taxon>Spiroplasma</taxon>
    </lineage>
</organism>
<dbReference type="RefSeq" id="WP_016338463.1">
    <property type="nucleotide sequence ID" value="NC_021280.1"/>
</dbReference>
<dbReference type="AlphaFoldDB" id="R4UH48"/>
<evidence type="ECO:0000256" key="1">
    <source>
        <dbReference type="SAM" id="Phobius"/>
    </source>
</evidence>
<sequence length="256" mass="30809">MKFYIKNTNKIDWEMLTAIGTLSAVIITLLICLIPLLIKYIKLWNIWYINKKDKEIKIIINHIYWLYKEIEKYSYFFTEKYSQNKNPKPYKNFFDYENHKNDSNLKWFNEIINFDIPTNNIIMQINDNEFLNKWNFNNQIILLLKNNKKYIIKKSKNLGKKAGIKSNFNLFLKAYEAFSKTWFDKNTIEINFLEIDTVSENAFLYALLATIKIIEKKCLNNLMEKTYKNGYYLYEIIQSFSALFKMVSNKNNIKSN</sequence>
<proteinExistence type="predicted"/>
<keyword evidence="1" id="KW-1133">Transmembrane helix</keyword>
<dbReference type="KEGG" id="scr:SCHRY_v1c00490"/>
<dbReference type="EMBL" id="CP005077">
    <property type="protein sequence ID" value="AGM24636.1"/>
    <property type="molecule type" value="Genomic_DNA"/>
</dbReference>
<evidence type="ECO:0000313" key="2">
    <source>
        <dbReference type="EMBL" id="AGM24636.1"/>
    </source>
</evidence>
<feature type="transmembrane region" description="Helical" evidence="1">
    <location>
        <begin position="15"/>
        <end position="38"/>
    </location>
</feature>